<reference evidence="1" key="1">
    <citation type="journal article" date="2022" name="New Phytol.">
        <title>Evolutionary transition to the ectomycorrhizal habit in the genomes of a hyperdiverse lineage of mushroom-forming fungi.</title>
        <authorList>
            <person name="Looney B."/>
            <person name="Miyauchi S."/>
            <person name="Morin E."/>
            <person name="Drula E."/>
            <person name="Courty P.E."/>
            <person name="Kohler A."/>
            <person name="Kuo A."/>
            <person name="LaButti K."/>
            <person name="Pangilinan J."/>
            <person name="Lipzen A."/>
            <person name="Riley R."/>
            <person name="Andreopoulos W."/>
            <person name="He G."/>
            <person name="Johnson J."/>
            <person name="Nolan M."/>
            <person name="Tritt A."/>
            <person name="Barry K.W."/>
            <person name="Grigoriev I.V."/>
            <person name="Nagy L.G."/>
            <person name="Hibbett D."/>
            <person name="Henrissat B."/>
            <person name="Matheny P.B."/>
            <person name="Labbe J."/>
            <person name="Martin F.M."/>
        </authorList>
    </citation>
    <scope>NUCLEOTIDE SEQUENCE</scope>
    <source>
        <strain evidence="1">BPL690</strain>
    </source>
</reference>
<dbReference type="Proteomes" id="UP001203297">
    <property type="component" value="Unassembled WGS sequence"/>
</dbReference>
<proteinExistence type="predicted"/>
<keyword evidence="2" id="KW-1185">Reference proteome</keyword>
<dbReference type="InterPro" id="IPR032675">
    <property type="entry name" value="LRR_dom_sf"/>
</dbReference>
<protein>
    <recommendedName>
        <fullName evidence="3">F-box domain-containing protein</fullName>
    </recommendedName>
</protein>
<name>A0AAD4M6Z5_9AGAM</name>
<dbReference type="Gene3D" id="3.80.10.10">
    <property type="entry name" value="Ribonuclease Inhibitor"/>
    <property type="match status" value="1"/>
</dbReference>
<dbReference type="AlphaFoldDB" id="A0AAD4M6Z5"/>
<comment type="caution">
    <text evidence="1">The sequence shown here is derived from an EMBL/GenBank/DDBJ whole genome shotgun (WGS) entry which is preliminary data.</text>
</comment>
<accession>A0AAD4M6Z5</accession>
<dbReference type="EMBL" id="WTXG01000010">
    <property type="protein sequence ID" value="KAI0302861.1"/>
    <property type="molecule type" value="Genomic_DNA"/>
</dbReference>
<evidence type="ECO:0000313" key="2">
    <source>
        <dbReference type="Proteomes" id="UP001203297"/>
    </source>
</evidence>
<sequence length="479" mass="54552">MIDNLPKEVLLDIFDCYRQYFKYGLNYDEKAWNGIDGWFRLAHVCPKWRYVVLASPARLDLKLFITAKTPIKMAIAKGLPFLPIFINYTTGNWTTRDRERVLVALKYSGRVQGIALRGQNNDMGRVLKAMNRKFPALEILELINTGVLDLNLTSTFLWGSAPQLRRLELCGVPSTFLAKLLSSTTSLLDLSLRKIDLGPSRTALLLTHLQDMPCLCRLELQLERVSRNDAISPRTKGKDNVTLANLTYFHFSGPGASLEVLLAGLSAPSLQDFHIALHDTTPTFLLPHVPRFICDVEEVSVALIFFSIRSFRISMHNNYRPYDHSPFEILIPRNRDSITELGDALSTKFATVEDLLLLLTWYPVPGQGWLFEEPILWHGFFRQFSGAKILRVQRELVLEIAYFLRSDDRGPILDTLPALEKIELLSVGLTREYSMESLCTSALDIFKPFVAARQRAGRPVDVFWNMDYLKSLPLPKSGW</sequence>
<dbReference type="SUPFAM" id="SSF52047">
    <property type="entry name" value="RNI-like"/>
    <property type="match status" value="1"/>
</dbReference>
<evidence type="ECO:0000313" key="1">
    <source>
        <dbReference type="EMBL" id="KAI0302861.1"/>
    </source>
</evidence>
<organism evidence="1 2">
    <name type="scientific">Multifurca ochricompacta</name>
    <dbReference type="NCBI Taxonomy" id="376703"/>
    <lineage>
        <taxon>Eukaryota</taxon>
        <taxon>Fungi</taxon>
        <taxon>Dikarya</taxon>
        <taxon>Basidiomycota</taxon>
        <taxon>Agaricomycotina</taxon>
        <taxon>Agaricomycetes</taxon>
        <taxon>Russulales</taxon>
        <taxon>Russulaceae</taxon>
        <taxon>Multifurca</taxon>
    </lineage>
</organism>
<gene>
    <name evidence="1" type="ORF">B0F90DRAFT_1713043</name>
</gene>
<evidence type="ECO:0008006" key="3">
    <source>
        <dbReference type="Google" id="ProtNLM"/>
    </source>
</evidence>